<comment type="caution">
    <text evidence="1">The sequence shown here is derived from an EMBL/GenBank/DDBJ whole genome shotgun (WGS) entry which is preliminary data.</text>
</comment>
<reference evidence="2" key="1">
    <citation type="journal article" date="2023" name="G3 (Bethesda)">
        <title>Genome assembly and association tests identify interacting loci associated with vigor, precocity, and sex in interspecific pistachio rootstocks.</title>
        <authorList>
            <person name="Palmer W."/>
            <person name="Jacygrad E."/>
            <person name="Sagayaradj S."/>
            <person name="Cavanaugh K."/>
            <person name="Han R."/>
            <person name="Bertier L."/>
            <person name="Beede B."/>
            <person name="Kafkas S."/>
            <person name="Golino D."/>
            <person name="Preece J."/>
            <person name="Michelmore R."/>
        </authorList>
    </citation>
    <scope>NUCLEOTIDE SEQUENCE [LARGE SCALE GENOMIC DNA]</scope>
</reference>
<evidence type="ECO:0000313" key="2">
    <source>
        <dbReference type="Proteomes" id="UP001164250"/>
    </source>
</evidence>
<keyword evidence="2" id="KW-1185">Reference proteome</keyword>
<accession>A0ACC1BA94</accession>
<gene>
    <name evidence="1" type="ORF">Patl1_15292</name>
</gene>
<protein>
    <submittedName>
        <fullName evidence="1">Uncharacterized protein</fullName>
    </submittedName>
</protein>
<organism evidence="1 2">
    <name type="scientific">Pistacia atlantica</name>
    <dbReference type="NCBI Taxonomy" id="434234"/>
    <lineage>
        <taxon>Eukaryota</taxon>
        <taxon>Viridiplantae</taxon>
        <taxon>Streptophyta</taxon>
        <taxon>Embryophyta</taxon>
        <taxon>Tracheophyta</taxon>
        <taxon>Spermatophyta</taxon>
        <taxon>Magnoliopsida</taxon>
        <taxon>eudicotyledons</taxon>
        <taxon>Gunneridae</taxon>
        <taxon>Pentapetalae</taxon>
        <taxon>rosids</taxon>
        <taxon>malvids</taxon>
        <taxon>Sapindales</taxon>
        <taxon>Anacardiaceae</taxon>
        <taxon>Pistacia</taxon>
    </lineage>
</organism>
<evidence type="ECO:0000313" key="1">
    <source>
        <dbReference type="EMBL" id="KAJ0095891.1"/>
    </source>
</evidence>
<name>A0ACC1BA94_9ROSI</name>
<sequence>MGNSLGGKKTTKVMKISGETFKLKTPVKAEEVLKKYPGFVLLESETVKHFGIRAKPLQPQQNLEPKRLYFLVELPNAPAEKVPRRVRSGIQMSAKDRLESLMLSRRSVSDLTIMKKVSGLGEESSEKNGGSNNGMRVKMKLPKAEVEKLMKESRNESEVAEKIMELCMANNGTRNSDGDDDSGKIAGKKNENDGVLQGQMLWKNSDGHGRVREGFKAREVSFLCDKILISCHVLAHFLGIGYLKKAVPPGKVRGLGWE</sequence>
<dbReference type="Proteomes" id="UP001164250">
    <property type="component" value="Chromosome 6"/>
</dbReference>
<proteinExistence type="predicted"/>
<dbReference type="EMBL" id="CM047902">
    <property type="protein sequence ID" value="KAJ0095891.1"/>
    <property type="molecule type" value="Genomic_DNA"/>
</dbReference>